<dbReference type="GO" id="GO:0009786">
    <property type="term" value="P:regulation of asymmetric cell division"/>
    <property type="evidence" value="ECO:0007669"/>
    <property type="project" value="InterPro"/>
</dbReference>
<proteinExistence type="predicted"/>
<dbReference type="PaxDb" id="4577-GRMZM2G064278_P01"/>
<dbReference type="eggNOG" id="ENOG502QWDI">
    <property type="taxonomic scope" value="Eukaryota"/>
</dbReference>
<dbReference type="EMBL" id="CM000786">
    <property type="protein sequence ID" value="AQK44162.1"/>
    <property type="molecule type" value="Genomic_DNA"/>
</dbReference>
<dbReference type="PANTHER" id="PTHR33914:SF13">
    <property type="entry name" value="OS04G0467100 PROTEIN"/>
    <property type="match status" value="1"/>
</dbReference>
<evidence type="ECO:0000256" key="1">
    <source>
        <dbReference type="SAM" id="MobiDB-lite"/>
    </source>
</evidence>
<dbReference type="ExpressionAtlas" id="A0A1D6J8B8">
    <property type="expression patterns" value="baseline and differential"/>
</dbReference>
<gene>
    <name evidence="2" type="ORF">ZEAMMB73_Zm00001d025646</name>
</gene>
<reference evidence="2" key="1">
    <citation type="submission" date="2015-12" db="EMBL/GenBank/DDBJ databases">
        <title>Update maize B73 reference genome by single molecule sequencing technologies.</title>
        <authorList>
            <consortium name="Maize Genome Sequencing Project"/>
            <person name="Ware D."/>
        </authorList>
    </citation>
    <scope>NUCLEOTIDE SEQUENCE</scope>
    <source>
        <tissue evidence="2">Seedling</tissue>
    </source>
</reference>
<dbReference type="AlphaFoldDB" id="A0A1D6J8B8"/>
<sequence>MVPINFVKDVCIDEGVRPDQRAPADRLVDQEVSIHLDYSECINGDLREEISADSTKTALELKPQMVILPVMCETDGNTGEQNSCKKHDLEDSNTADVSPGSNEDELNPKQLPCHEVAQDCQEVGSVIPESNENQDRFFTAEATHQVSSNDCYGTGIGIVLETSNVIHSDLPAQPAAAAADFSAAATPEEVAVSAASDMEGCKQANHYNPFIAYGSLSLDGTWDQPGYYYPLPATVVDAASTAPTCPVEKTDSFSWEASFFYVQASAMVFNDLSFFLFFCFPIRRLQNEWNSSPVKMAKADRRRVKEDRGWGYRILCCKF</sequence>
<name>A0A1D6J8B8_MAIZE</name>
<dbReference type="PANTHER" id="PTHR33914">
    <property type="entry name" value="18S PRE-RIBOSOMAL ASSEMBLY PROTEIN GAR2-LIKE PROTEIN"/>
    <property type="match status" value="1"/>
</dbReference>
<protein>
    <submittedName>
        <fullName evidence="2">18S pre-ribosomal assembly protein gar2-related</fullName>
    </submittedName>
</protein>
<dbReference type="InterPro" id="IPR040378">
    <property type="entry name" value="BASL"/>
</dbReference>
<accession>A0A1D6J8B8</accession>
<feature type="region of interest" description="Disordered" evidence="1">
    <location>
        <begin position="77"/>
        <end position="107"/>
    </location>
</feature>
<dbReference type="InParanoid" id="A0A1D6J8B8"/>
<organism evidence="2">
    <name type="scientific">Zea mays</name>
    <name type="common">Maize</name>
    <dbReference type="NCBI Taxonomy" id="4577"/>
    <lineage>
        <taxon>Eukaryota</taxon>
        <taxon>Viridiplantae</taxon>
        <taxon>Streptophyta</taxon>
        <taxon>Embryophyta</taxon>
        <taxon>Tracheophyta</taxon>
        <taxon>Spermatophyta</taxon>
        <taxon>Magnoliopsida</taxon>
        <taxon>Liliopsida</taxon>
        <taxon>Poales</taxon>
        <taxon>Poaceae</taxon>
        <taxon>PACMAD clade</taxon>
        <taxon>Panicoideae</taxon>
        <taxon>Andropogonodae</taxon>
        <taxon>Andropogoneae</taxon>
        <taxon>Tripsacinae</taxon>
        <taxon>Zea</taxon>
    </lineage>
</organism>
<feature type="compositionally biased region" description="Polar residues" evidence="1">
    <location>
        <begin position="92"/>
        <end position="101"/>
    </location>
</feature>
<evidence type="ECO:0000313" key="2">
    <source>
        <dbReference type="EMBL" id="AQK44162.1"/>
    </source>
</evidence>